<proteinExistence type="predicted"/>
<evidence type="ECO:0000313" key="2">
    <source>
        <dbReference type="EMBL" id="KAG2216278.1"/>
    </source>
</evidence>
<sequence length="148" mass="17066">MHNILSSINFVTIAIGAAYLYLVNILMYFGLIGEKWSNAMDRDKGVKNWAHKTRPKDQRGWDQFFEFALYAIQTFFVMGMMNLAQVECYNHAFQLGLFSYIAYIIPEIYRAHAWEDRPCDLLAIKALRGFLGTAGLTVVLHHFGTDIY</sequence>
<accession>A0A8H7VH42</accession>
<dbReference type="Pfam" id="PF08570">
    <property type="entry name" value="DUF1761"/>
    <property type="match status" value="1"/>
</dbReference>
<dbReference type="OrthoDB" id="2344991at2759"/>
<feature type="transmembrane region" description="Helical" evidence="1">
    <location>
        <begin position="64"/>
        <end position="85"/>
    </location>
</feature>
<evidence type="ECO:0000256" key="1">
    <source>
        <dbReference type="SAM" id="Phobius"/>
    </source>
</evidence>
<keyword evidence="1" id="KW-0472">Membrane</keyword>
<dbReference type="Proteomes" id="UP000646827">
    <property type="component" value="Unassembled WGS sequence"/>
</dbReference>
<keyword evidence="3" id="KW-1185">Reference proteome</keyword>
<organism evidence="2 3">
    <name type="scientific">Circinella minor</name>
    <dbReference type="NCBI Taxonomy" id="1195481"/>
    <lineage>
        <taxon>Eukaryota</taxon>
        <taxon>Fungi</taxon>
        <taxon>Fungi incertae sedis</taxon>
        <taxon>Mucoromycota</taxon>
        <taxon>Mucoromycotina</taxon>
        <taxon>Mucoromycetes</taxon>
        <taxon>Mucorales</taxon>
        <taxon>Lichtheimiaceae</taxon>
        <taxon>Circinella</taxon>
    </lineage>
</organism>
<reference evidence="2 3" key="1">
    <citation type="submission" date="2020-12" db="EMBL/GenBank/DDBJ databases">
        <title>Metabolic potential, ecology and presence of endohyphal bacteria is reflected in genomic diversity of Mucoromycotina.</title>
        <authorList>
            <person name="Muszewska A."/>
            <person name="Okrasinska A."/>
            <person name="Steczkiewicz K."/>
            <person name="Drgas O."/>
            <person name="Orlowska M."/>
            <person name="Perlinska-Lenart U."/>
            <person name="Aleksandrzak-Piekarczyk T."/>
            <person name="Szatraj K."/>
            <person name="Zielenkiewicz U."/>
            <person name="Pilsyk S."/>
            <person name="Malc E."/>
            <person name="Mieczkowski P."/>
            <person name="Kruszewska J.S."/>
            <person name="Biernat P."/>
            <person name="Pawlowska J."/>
        </authorList>
    </citation>
    <scope>NUCLEOTIDE SEQUENCE [LARGE SCALE GENOMIC DNA]</scope>
    <source>
        <strain evidence="2 3">CBS 142.35</strain>
    </source>
</reference>
<feature type="transmembrane region" description="Helical" evidence="1">
    <location>
        <begin position="6"/>
        <end position="32"/>
    </location>
</feature>
<evidence type="ECO:0000313" key="3">
    <source>
        <dbReference type="Proteomes" id="UP000646827"/>
    </source>
</evidence>
<comment type="caution">
    <text evidence="2">The sequence shown here is derived from an EMBL/GenBank/DDBJ whole genome shotgun (WGS) entry which is preliminary data.</text>
</comment>
<name>A0A8H7VH42_9FUNG</name>
<dbReference type="EMBL" id="JAEPRB010000428">
    <property type="protein sequence ID" value="KAG2216278.1"/>
    <property type="molecule type" value="Genomic_DNA"/>
</dbReference>
<feature type="transmembrane region" description="Helical" evidence="1">
    <location>
        <begin position="91"/>
        <end position="109"/>
    </location>
</feature>
<protein>
    <submittedName>
        <fullName evidence="2">Uncharacterized protein</fullName>
    </submittedName>
</protein>
<dbReference type="AlphaFoldDB" id="A0A8H7VH42"/>
<keyword evidence="1" id="KW-1133">Transmembrane helix</keyword>
<dbReference type="InterPro" id="IPR013879">
    <property type="entry name" value="DUF1761"/>
</dbReference>
<gene>
    <name evidence="2" type="ORF">INT45_003909</name>
</gene>
<keyword evidence="1" id="KW-0812">Transmembrane</keyword>
<dbReference type="PANTHER" id="PTHR40638">
    <property type="entry name" value="UPF0591 MEMBRANE PROTEIN C15E1.02C"/>
    <property type="match status" value="1"/>
</dbReference>
<dbReference type="PANTHER" id="PTHR40638:SF1">
    <property type="entry name" value="UPF0591 MEMBRANE PROTEIN C15E1.02C"/>
    <property type="match status" value="1"/>
</dbReference>
<feature type="transmembrane region" description="Helical" evidence="1">
    <location>
        <begin position="121"/>
        <end position="143"/>
    </location>
</feature>